<reference evidence="2 3" key="1">
    <citation type="submission" date="2020-01" db="EMBL/GenBank/DDBJ databases">
        <authorList>
            <consortium name="DOE Joint Genome Institute"/>
            <person name="Haridas S."/>
            <person name="Albert R."/>
            <person name="Binder M."/>
            <person name="Bloem J."/>
            <person name="Labutti K."/>
            <person name="Salamov A."/>
            <person name="Andreopoulos B."/>
            <person name="Baker S.E."/>
            <person name="Barry K."/>
            <person name="Bills G."/>
            <person name="Bluhm B.H."/>
            <person name="Cannon C."/>
            <person name="Castanera R."/>
            <person name="Culley D.E."/>
            <person name="Daum C."/>
            <person name="Ezra D."/>
            <person name="Gonzalez J.B."/>
            <person name="Henrissat B."/>
            <person name="Kuo A."/>
            <person name="Liang C."/>
            <person name="Lipzen A."/>
            <person name="Lutzoni F."/>
            <person name="Magnuson J."/>
            <person name="Mondo S."/>
            <person name="Nolan M."/>
            <person name="Ohm R."/>
            <person name="Pangilinan J."/>
            <person name="Park H.-J.H."/>
            <person name="Ramirez L."/>
            <person name="Alfaro M."/>
            <person name="Sun H."/>
            <person name="Tritt A."/>
            <person name="Yoshinaga Y."/>
            <person name="Zwiers L.-H.L."/>
            <person name="Turgeon B.G."/>
            <person name="Goodwin S.B."/>
            <person name="Spatafora J.W."/>
            <person name="Crous P.W."/>
            <person name="Grigoriev I.V."/>
        </authorList>
    </citation>
    <scope>NUCLEOTIDE SEQUENCE [LARGE SCALE GENOMIC DNA]</scope>
    <source>
        <strain evidence="2 3">CBS 611.86</strain>
    </source>
</reference>
<gene>
    <name evidence="2" type="ORF">BDV95DRAFT_626921</name>
</gene>
<organism evidence="2 3">
    <name type="scientific">Massariosphaeria phaeospora</name>
    <dbReference type="NCBI Taxonomy" id="100035"/>
    <lineage>
        <taxon>Eukaryota</taxon>
        <taxon>Fungi</taxon>
        <taxon>Dikarya</taxon>
        <taxon>Ascomycota</taxon>
        <taxon>Pezizomycotina</taxon>
        <taxon>Dothideomycetes</taxon>
        <taxon>Pleosporomycetidae</taxon>
        <taxon>Pleosporales</taxon>
        <taxon>Pleosporales incertae sedis</taxon>
        <taxon>Massariosphaeria</taxon>
    </lineage>
</organism>
<dbReference type="OrthoDB" id="3504677at2759"/>
<evidence type="ECO:0000313" key="2">
    <source>
        <dbReference type="EMBL" id="KAF2874109.1"/>
    </source>
</evidence>
<dbReference type="Pfam" id="PF26061">
    <property type="entry name" value="DUF8021"/>
    <property type="match status" value="1"/>
</dbReference>
<dbReference type="InterPro" id="IPR058334">
    <property type="entry name" value="DUF8021"/>
</dbReference>
<evidence type="ECO:0000313" key="3">
    <source>
        <dbReference type="Proteomes" id="UP000481861"/>
    </source>
</evidence>
<protein>
    <recommendedName>
        <fullName evidence="1">DUF8021 domain-containing protein</fullName>
    </recommendedName>
</protein>
<dbReference type="AlphaFoldDB" id="A0A7C8I9L1"/>
<name>A0A7C8I9L1_9PLEO</name>
<sequence length="272" mass="29287">MRRKGDHFTGLTSPAAQMKCGVPFSCAADCTREGLLAAANSYLAAQTAGSTSALKLSTSNFTYQQNNKVSDITKGLLSIPYKIDLNRSTADTTACASYTMWISSTGSKPYVVGTQIRHLGNDTSTISMVDSIAATTGDLFFDSKKTLGYIQKEDWTTISPATARPSRELLKKVGDAYLDMWTDAKAADSIPWGTDCERVEGSMYTKPCGGQLPRGGSKKANGMRRYVIDEEAGSVDVLCQFDSLGTMPDSHEVRVVDGKVKYVHTITVGKVG</sequence>
<dbReference type="EMBL" id="JAADJZ010000006">
    <property type="protein sequence ID" value="KAF2874109.1"/>
    <property type="molecule type" value="Genomic_DNA"/>
</dbReference>
<comment type="caution">
    <text evidence="2">The sequence shown here is derived from an EMBL/GenBank/DDBJ whole genome shotgun (WGS) entry which is preliminary data.</text>
</comment>
<accession>A0A7C8I9L1</accession>
<evidence type="ECO:0000259" key="1">
    <source>
        <dbReference type="Pfam" id="PF26061"/>
    </source>
</evidence>
<dbReference type="Proteomes" id="UP000481861">
    <property type="component" value="Unassembled WGS sequence"/>
</dbReference>
<proteinExistence type="predicted"/>
<feature type="domain" description="DUF8021" evidence="1">
    <location>
        <begin position="164"/>
        <end position="267"/>
    </location>
</feature>
<keyword evidence="3" id="KW-1185">Reference proteome</keyword>